<dbReference type="GO" id="GO:0016747">
    <property type="term" value="F:acyltransferase activity, transferring groups other than amino-acyl groups"/>
    <property type="evidence" value="ECO:0007669"/>
    <property type="project" value="InterPro"/>
</dbReference>
<proteinExistence type="predicted"/>
<dbReference type="Gene3D" id="3.40.630.30">
    <property type="match status" value="1"/>
</dbReference>
<organism evidence="2 3">
    <name type="scientific">Pseudomonas turukhanskensis</name>
    <dbReference type="NCBI Taxonomy" id="1806536"/>
    <lineage>
        <taxon>Bacteria</taxon>
        <taxon>Pseudomonadati</taxon>
        <taxon>Pseudomonadota</taxon>
        <taxon>Gammaproteobacteria</taxon>
        <taxon>Pseudomonadales</taxon>
        <taxon>Pseudomonadaceae</taxon>
        <taxon>Pseudomonas</taxon>
    </lineage>
</organism>
<accession>A0A9W6KA41</accession>
<feature type="domain" description="N-acetyltransferase" evidence="1">
    <location>
        <begin position="12"/>
        <end position="175"/>
    </location>
</feature>
<dbReference type="RefSeq" id="WP_271198005.1">
    <property type="nucleotide sequence ID" value="NZ_BSFN01000025.1"/>
</dbReference>
<dbReference type="InterPro" id="IPR016181">
    <property type="entry name" value="Acyl_CoA_acyltransferase"/>
</dbReference>
<comment type="caution">
    <text evidence="2">The sequence shown here is derived from an EMBL/GenBank/DDBJ whole genome shotgun (WGS) entry which is preliminary data.</text>
</comment>
<reference evidence="2" key="2">
    <citation type="submission" date="2023-01" db="EMBL/GenBank/DDBJ databases">
        <authorList>
            <person name="Sun Q."/>
            <person name="Evtushenko L."/>
        </authorList>
    </citation>
    <scope>NUCLEOTIDE SEQUENCE</scope>
    <source>
        <strain evidence="2">VKM B-2935</strain>
    </source>
</reference>
<name>A0A9W6KA41_9PSED</name>
<dbReference type="PANTHER" id="PTHR43792">
    <property type="entry name" value="GNAT FAMILY, PUTATIVE (AFU_ORTHOLOGUE AFUA_3G00765)-RELATED-RELATED"/>
    <property type="match status" value="1"/>
</dbReference>
<sequence length="196" mass="21851">MTKPIELHTDRLLLRAWRPEDLTPFAEMVADPEVMRFFPATQSTAEAAALMERVHAHIAEHGFGLWALERKDTGAFIGFTGLGVVGFDAPFCTPGSPTIEIGWRLARSAWGQGFATEAARASLACAFEQLRLPEVVAFTVPANTPSRAVMERIGMQRRQADDFQHPNLPADHPLRAHVLYRISRAQWLAQKPPRLD</sequence>
<evidence type="ECO:0000313" key="3">
    <source>
        <dbReference type="Proteomes" id="UP001143328"/>
    </source>
</evidence>
<dbReference type="PROSITE" id="PS51186">
    <property type="entry name" value="GNAT"/>
    <property type="match status" value="1"/>
</dbReference>
<dbReference type="Pfam" id="PF13302">
    <property type="entry name" value="Acetyltransf_3"/>
    <property type="match status" value="1"/>
</dbReference>
<evidence type="ECO:0000259" key="1">
    <source>
        <dbReference type="PROSITE" id="PS51186"/>
    </source>
</evidence>
<dbReference type="InterPro" id="IPR000182">
    <property type="entry name" value="GNAT_dom"/>
</dbReference>
<protein>
    <submittedName>
        <fullName evidence="2">N-acetyltransferase</fullName>
    </submittedName>
</protein>
<reference evidence="2" key="1">
    <citation type="journal article" date="2014" name="Int. J. Syst. Evol. Microbiol.">
        <title>Complete genome sequence of Corynebacterium casei LMG S-19264T (=DSM 44701T), isolated from a smear-ripened cheese.</title>
        <authorList>
            <consortium name="US DOE Joint Genome Institute (JGI-PGF)"/>
            <person name="Walter F."/>
            <person name="Albersmeier A."/>
            <person name="Kalinowski J."/>
            <person name="Ruckert C."/>
        </authorList>
    </citation>
    <scope>NUCLEOTIDE SEQUENCE</scope>
    <source>
        <strain evidence="2">VKM B-2935</strain>
    </source>
</reference>
<gene>
    <name evidence="2" type="ORF">GCM10017655_48110</name>
</gene>
<dbReference type="Proteomes" id="UP001143328">
    <property type="component" value="Unassembled WGS sequence"/>
</dbReference>
<evidence type="ECO:0000313" key="2">
    <source>
        <dbReference type="EMBL" id="GLK91747.1"/>
    </source>
</evidence>
<dbReference type="InterPro" id="IPR051531">
    <property type="entry name" value="N-acetyltransferase"/>
</dbReference>
<keyword evidence="3" id="KW-1185">Reference proteome</keyword>
<dbReference type="EMBL" id="BSFN01000025">
    <property type="protein sequence ID" value="GLK91747.1"/>
    <property type="molecule type" value="Genomic_DNA"/>
</dbReference>
<dbReference type="PANTHER" id="PTHR43792:SF1">
    <property type="entry name" value="N-ACETYLTRANSFERASE DOMAIN-CONTAINING PROTEIN"/>
    <property type="match status" value="1"/>
</dbReference>
<dbReference type="AlphaFoldDB" id="A0A9W6KA41"/>
<dbReference type="SUPFAM" id="SSF55729">
    <property type="entry name" value="Acyl-CoA N-acyltransferases (Nat)"/>
    <property type="match status" value="1"/>
</dbReference>